<evidence type="ECO:0000313" key="5">
    <source>
        <dbReference type="Proteomes" id="UP000324897"/>
    </source>
</evidence>
<feature type="domain" description="F-box protein AT5G49610-like beta-propeller" evidence="3">
    <location>
        <begin position="98"/>
        <end position="363"/>
    </location>
</feature>
<dbReference type="Proteomes" id="UP000324897">
    <property type="component" value="Chromosome 4"/>
</dbReference>
<sequence length="406" mass="45686">MPLPRPRPPPPLMDELVEEILLRLPPDKPASLVRAALVSKRWCRLVSDAGFRRRFRDFHRTPPIIGYLWDLEIIDHVVRFLPAPSSGLSLADHRDMRVRDARHGRVLLQACGKKYYGCPYSGFIVWDPITDVQIKLPDAPSLKHLQSWTVAVLCAAGVACDHLHCRGGPFMVVVVGTTREKLFSYVYSSESDMWSGPNLSPCGDVDITWARSAVVGNSVYFISGNDGGDRILEYDLQTRQVAIIELPELEEPLGELTSTEDGRLGYIDVQGYKVSLWSMCKTNEIYRWELNKVIDLEKLPLHGIRSTEPCLVGVAEGLDVIFLAERDKFVAVDLKSEKTTMVHGGFRDHPRVVVSPYVNFYTPVSANTSCRNSRHRQGIPGTDKGSEAEDTRMLATARRHSIVWQH</sequence>
<dbReference type="SUPFAM" id="SSF81383">
    <property type="entry name" value="F-box domain"/>
    <property type="match status" value="1"/>
</dbReference>
<feature type="region of interest" description="Disordered" evidence="1">
    <location>
        <begin position="369"/>
        <end position="391"/>
    </location>
</feature>
<evidence type="ECO:0000259" key="2">
    <source>
        <dbReference type="Pfam" id="PF12937"/>
    </source>
</evidence>
<dbReference type="Gene3D" id="1.20.1280.50">
    <property type="match status" value="1"/>
</dbReference>
<accession>A0A5J9VYR7</accession>
<gene>
    <name evidence="4" type="ORF">EJB05_13961</name>
</gene>
<feature type="domain" description="F-box" evidence="2">
    <location>
        <begin position="14"/>
        <end position="53"/>
    </location>
</feature>
<dbReference type="PANTHER" id="PTHR32133:SF370">
    <property type="entry name" value="F-BOX DOMAIN-CONTAINING PROTEIN"/>
    <property type="match status" value="1"/>
</dbReference>
<dbReference type="SUPFAM" id="SSF50965">
    <property type="entry name" value="Galactose oxidase, central domain"/>
    <property type="match status" value="1"/>
</dbReference>
<proteinExistence type="predicted"/>
<dbReference type="AlphaFoldDB" id="A0A5J9VYR7"/>
<dbReference type="Pfam" id="PF23635">
    <property type="entry name" value="Beta-prop_AT5G49610-like"/>
    <property type="match status" value="1"/>
</dbReference>
<name>A0A5J9VYR7_9POAL</name>
<dbReference type="Gramene" id="TVU40494">
    <property type="protein sequence ID" value="TVU40494"/>
    <property type="gene ID" value="EJB05_13961"/>
</dbReference>
<dbReference type="PANTHER" id="PTHR32133">
    <property type="entry name" value="OS07G0120400 PROTEIN"/>
    <property type="match status" value="1"/>
</dbReference>
<dbReference type="InterPro" id="IPR001810">
    <property type="entry name" value="F-box_dom"/>
</dbReference>
<dbReference type="InterPro" id="IPR036047">
    <property type="entry name" value="F-box-like_dom_sf"/>
</dbReference>
<comment type="caution">
    <text evidence="4">The sequence shown here is derived from an EMBL/GenBank/DDBJ whole genome shotgun (WGS) entry which is preliminary data.</text>
</comment>
<dbReference type="InterPro" id="IPR011043">
    <property type="entry name" value="Gal_Oxase/kelch_b-propeller"/>
</dbReference>
<feature type="non-terminal residue" evidence="4">
    <location>
        <position position="1"/>
    </location>
</feature>
<protein>
    <submittedName>
        <fullName evidence="4">Uncharacterized protein</fullName>
    </submittedName>
</protein>
<evidence type="ECO:0000313" key="4">
    <source>
        <dbReference type="EMBL" id="TVU40494.1"/>
    </source>
</evidence>
<keyword evidence="5" id="KW-1185">Reference proteome</keyword>
<evidence type="ECO:0000259" key="3">
    <source>
        <dbReference type="Pfam" id="PF23635"/>
    </source>
</evidence>
<reference evidence="4 5" key="1">
    <citation type="journal article" date="2019" name="Sci. Rep.">
        <title>A high-quality genome of Eragrostis curvula grass provides insights into Poaceae evolution and supports new strategies to enhance forage quality.</title>
        <authorList>
            <person name="Carballo J."/>
            <person name="Santos B.A.C.M."/>
            <person name="Zappacosta D."/>
            <person name="Garbus I."/>
            <person name="Selva J.P."/>
            <person name="Gallo C.A."/>
            <person name="Diaz A."/>
            <person name="Albertini E."/>
            <person name="Caccamo M."/>
            <person name="Echenique V."/>
        </authorList>
    </citation>
    <scope>NUCLEOTIDE SEQUENCE [LARGE SCALE GENOMIC DNA]</scope>
    <source>
        <strain evidence="5">cv. Victoria</strain>
        <tissue evidence="4">Leaf</tissue>
    </source>
</reference>
<organism evidence="4 5">
    <name type="scientific">Eragrostis curvula</name>
    <name type="common">weeping love grass</name>
    <dbReference type="NCBI Taxonomy" id="38414"/>
    <lineage>
        <taxon>Eukaryota</taxon>
        <taxon>Viridiplantae</taxon>
        <taxon>Streptophyta</taxon>
        <taxon>Embryophyta</taxon>
        <taxon>Tracheophyta</taxon>
        <taxon>Spermatophyta</taxon>
        <taxon>Magnoliopsida</taxon>
        <taxon>Liliopsida</taxon>
        <taxon>Poales</taxon>
        <taxon>Poaceae</taxon>
        <taxon>PACMAD clade</taxon>
        <taxon>Chloridoideae</taxon>
        <taxon>Eragrostideae</taxon>
        <taxon>Eragrostidinae</taxon>
        <taxon>Eragrostis</taxon>
    </lineage>
</organism>
<dbReference type="EMBL" id="RWGY01000007">
    <property type="protein sequence ID" value="TVU40494.1"/>
    <property type="molecule type" value="Genomic_DNA"/>
</dbReference>
<dbReference type="Pfam" id="PF12937">
    <property type="entry name" value="F-box-like"/>
    <property type="match status" value="1"/>
</dbReference>
<evidence type="ECO:0000256" key="1">
    <source>
        <dbReference type="SAM" id="MobiDB-lite"/>
    </source>
</evidence>
<dbReference type="InterPro" id="IPR056594">
    <property type="entry name" value="AT5G49610-like_b-prop"/>
</dbReference>